<dbReference type="InterPro" id="IPR009078">
    <property type="entry name" value="Ferritin-like_SF"/>
</dbReference>
<dbReference type="InterPro" id="IPR012348">
    <property type="entry name" value="RNR-like"/>
</dbReference>
<organism evidence="3 4">
    <name type="scientific">Epilithonimonas vandammei</name>
    <dbReference type="NCBI Taxonomy" id="2487072"/>
    <lineage>
        <taxon>Bacteria</taxon>
        <taxon>Pseudomonadati</taxon>
        <taxon>Bacteroidota</taxon>
        <taxon>Flavobacteriia</taxon>
        <taxon>Flavobacteriales</taxon>
        <taxon>Weeksellaceae</taxon>
        <taxon>Chryseobacterium group</taxon>
        <taxon>Epilithonimonas</taxon>
    </lineage>
</organism>
<evidence type="ECO:0000256" key="1">
    <source>
        <dbReference type="SAM" id="SignalP"/>
    </source>
</evidence>
<protein>
    <submittedName>
        <fullName evidence="3">YHS domain-containing protein</fullName>
    </submittedName>
</protein>
<dbReference type="RefSeq" id="WP_124802190.1">
    <property type="nucleotide sequence ID" value="NZ_CP034161.1"/>
</dbReference>
<dbReference type="InterPro" id="IPR007029">
    <property type="entry name" value="YHS_dom"/>
</dbReference>
<dbReference type="GO" id="GO:0016491">
    <property type="term" value="F:oxidoreductase activity"/>
    <property type="evidence" value="ECO:0007669"/>
    <property type="project" value="InterPro"/>
</dbReference>
<keyword evidence="1" id="KW-0732">Signal</keyword>
<sequence>MKINLIISLLLVSILSCAQETPKVKHVSKRKPKTDLRGVKVINADDPVCHMKTAEFVKDTAVYKRKIYGFCSDYCKAEFKKNPVKYAVK</sequence>
<dbReference type="Pfam" id="PF04945">
    <property type="entry name" value="YHS"/>
    <property type="match status" value="1"/>
</dbReference>
<dbReference type="Proteomes" id="UP000281810">
    <property type="component" value="Chromosome"/>
</dbReference>
<dbReference type="OrthoDB" id="678327at2"/>
<evidence type="ECO:0000259" key="2">
    <source>
        <dbReference type="Pfam" id="PF04945"/>
    </source>
</evidence>
<evidence type="ECO:0000313" key="4">
    <source>
        <dbReference type="Proteomes" id="UP000281810"/>
    </source>
</evidence>
<feature type="signal peptide" evidence="1">
    <location>
        <begin position="1"/>
        <end position="18"/>
    </location>
</feature>
<dbReference type="EMBL" id="CP034161">
    <property type="protein sequence ID" value="AZI40007.1"/>
    <property type="molecule type" value="Genomic_DNA"/>
</dbReference>
<feature type="chain" id="PRO_5018039764" evidence="1">
    <location>
        <begin position="19"/>
        <end position="89"/>
    </location>
</feature>
<dbReference type="PROSITE" id="PS51257">
    <property type="entry name" value="PROKAR_LIPOPROTEIN"/>
    <property type="match status" value="1"/>
</dbReference>
<reference evidence="4" key="1">
    <citation type="submission" date="2018-11" db="EMBL/GenBank/DDBJ databases">
        <title>Proposal to divide the Flavobacteriaceae and reorganize its genera based on Amino Acid Identity values calculated from whole genome sequences.</title>
        <authorList>
            <person name="Nicholson A.C."/>
            <person name="Gulvik C.A."/>
            <person name="Whitney A.M."/>
            <person name="Humrighouse B.W."/>
            <person name="Bell M."/>
            <person name="Holmes B."/>
            <person name="Steigerwalt A.B."/>
            <person name="Villarma A."/>
            <person name="Sheth M."/>
            <person name="Batra D."/>
            <person name="Pryor J."/>
            <person name="Bernardet J.-F."/>
            <person name="Hugo C."/>
            <person name="Kampfer P."/>
            <person name="Newman J.D."/>
            <person name="McQuiston J.R."/>
        </authorList>
    </citation>
    <scope>NUCLEOTIDE SEQUENCE [LARGE SCALE GENOMIC DNA]</scope>
    <source>
        <strain evidence="4">F5649</strain>
    </source>
</reference>
<dbReference type="Gene3D" id="1.10.620.20">
    <property type="entry name" value="Ribonucleotide Reductase, subunit A"/>
    <property type="match status" value="1"/>
</dbReference>
<gene>
    <name evidence="3" type="ORF">EIB74_08560</name>
</gene>
<dbReference type="AlphaFoldDB" id="A0A3G8Y7B9"/>
<accession>A0A3G8Y7B9</accession>
<keyword evidence="4" id="KW-1185">Reference proteome</keyword>
<proteinExistence type="predicted"/>
<feature type="domain" description="YHS" evidence="2">
    <location>
        <begin position="45"/>
        <end position="87"/>
    </location>
</feature>
<evidence type="ECO:0000313" key="3">
    <source>
        <dbReference type="EMBL" id="AZI40007.1"/>
    </source>
</evidence>
<dbReference type="SUPFAM" id="SSF47240">
    <property type="entry name" value="Ferritin-like"/>
    <property type="match status" value="1"/>
</dbReference>
<name>A0A3G8Y7B9_9FLAO</name>